<proteinExistence type="predicted"/>
<comment type="caution">
    <text evidence="1">The sequence shown here is derived from an EMBL/GenBank/DDBJ whole genome shotgun (WGS) entry which is preliminary data.</text>
</comment>
<name>A0AAE1CNA0_9GAST</name>
<dbReference type="AlphaFoldDB" id="A0AAE1CNA0"/>
<protein>
    <submittedName>
        <fullName evidence="1">Uncharacterized protein</fullName>
    </submittedName>
</protein>
<organism evidence="1 2">
    <name type="scientific">Elysia crispata</name>
    <name type="common">lettuce slug</name>
    <dbReference type="NCBI Taxonomy" id="231223"/>
    <lineage>
        <taxon>Eukaryota</taxon>
        <taxon>Metazoa</taxon>
        <taxon>Spiralia</taxon>
        <taxon>Lophotrochozoa</taxon>
        <taxon>Mollusca</taxon>
        <taxon>Gastropoda</taxon>
        <taxon>Heterobranchia</taxon>
        <taxon>Euthyneura</taxon>
        <taxon>Panpulmonata</taxon>
        <taxon>Sacoglossa</taxon>
        <taxon>Placobranchoidea</taxon>
        <taxon>Plakobranchidae</taxon>
        <taxon>Elysia</taxon>
    </lineage>
</organism>
<dbReference type="Proteomes" id="UP001283361">
    <property type="component" value="Unassembled WGS sequence"/>
</dbReference>
<evidence type="ECO:0000313" key="1">
    <source>
        <dbReference type="EMBL" id="KAK3720484.1"/>
    </source>
</evidence>
<accession>A0AAE1CNA0</accession>
<reference evidence="1" key="1">
    <citation type="journal article" date="2023" name="G3 (Bethesda)">
        <title>A reference genome for the long-term kleptoplast-retaining sea slug Elysia crispata morphotype clarki.</title>
        <authorList>
            <person name="Eastman K.E."/>
            <person name="Pendleton A.L."/>
            <person name="Shaikh M.A."/>
            <person name="Suttiyut T."/>
            <person name="Ogas R."/>
            <person name="Tomko P."/>
            <person name="Gavelis G."/>
            <person name="Widhalm J.R."/>
            <person name="Wisecaver J.H."/>
        </authorList>
    </citation>
    <scope>NUCLEOTIDE SEQUENCE</scope>
    <source>
        <strain evidence="1">ECLA1</strain>
    </source>
</reference>
<sequence length="110" mass="12380">MALLGSFWNLKSFQSYTRHLPYRPHSSHLGSVGDLHCIQSCTIKIILRTSAVFGIFRDYSSVPDHTIVTSAVTGTFTVYSRVLDIYRMDHTLMTSANAVNFRVNNRIPGT</sequence>
<evidence type="ECO:0000313" key="2">
    <source>
        <dbReference type="Proteomes" id="UP001283361"/>
    </source>
</evidence>
<dbReference type="EMBL" id="JAWDGP010007405">
    <property type="protein sequence ID" value="KAK3720484.1"/>
    <property type="molecule type" value="Genomic_DNA"/>
</dbReference>
<keyword evidence="2" id="KW-1185">Reference proteome</keyword>
<gene>
    <name evidence="1" type="ORF">RRG08_058372</name>
</gene>